<dbReference type="KEGG" id="blin:BLSMQ_1569"/>
<evidence type="ECO:0000313" key="3">
    <source>
        <dbReference type="EMBL" id="AOP53279.1"/>
    </source>
</evidence>
<dbReference type="SUPFAM" id="SSF53474">
    <property type="entry name" value="alpha/beta-Hydrolases"/>
    <property type="match status" value="1"/>
</dbReference>
<protein>
    <submittedName>
        <fullName evidence="4">Alpha/beta hydrolase</fullName>
    </submittedName>
    <submittedName>
        <fullName evidence="3">Esterase/lipase</fullName>
        <ecNumber evidence="3">3.1.1.-</ecNumber>
    </submittedName>
</protein>
<dbReference type="InterPro" id="IPR050300">
    <property type="entry name" value="GDXG_lipolytic_enzyme"/>
</dbReference>
<dbReference type="InterPro" id="IPR013094">
    <property type="entry name" value="AB_hydrolase_3"/>
</dbReference>
<dbReference type="Proteomes" id="UP000094793">
    <property type="component" value="Chromosome"/>
</dbReference>
<dbReference type="GO" id="GO:0016787">
    <property type="term" value="F:hydrolase activity"/>
    <property type="evidence" value="ECO:0007669"/>
    <property type="project" value="UniProtKB-KW"/>
</dbReference>
<organism evidence="4 8">
    <name type="scientific">Brevibacterium aurantiacum</name>
    <dbReference type="NCBI Taxonomy" id="273384"/>
    <lineage>
        <taxon>Bacteria</taxon>
        <taxon>Bacillati</taxon>
        <taxon>Actinomycetota</taxon>
        <taxon>Actinomycetes</taxon>
        <taxon>Micrococcales</taxon>
        <taxon>Brevibacteriaceae</taxon>
        <taxon>Brevibacterium</taxon>
    </lineage>
</organism>
<dbReference type="PATRIC" id="fig|1703.10.peg.1612"/>
<dbReference type="OrthoDB" id="9803828at2"/>
<reference evidence="6" key="2">
    <citation type="submission" date="2016-09" db="EMBL/GenBank/DDBJ databases">
        <title>Complete Genome Sequence of Brevibacterium linens SMQ-1335.</title>
        <authorList>
            <person name="de Melo A.G."/>
            <person name="Labrie S.J."/>
            <person name="Dumaresq J."/>
            <person name="Roberts R.J."/>
            <person name="Tremblay D.M."/>
            <person name="Moineau S."/>
        </authorList>
    </citation>
    <scope>NUCLEOTIDE SEQUENCE [LARGE SCALE GENOMIC DNA]</scope>
    <source>
        <strain evidence="6">SMQ-1335</strain>
    </source>
</reference>
<reference evidence="7 8" key="3">
    <citation type="journal article" date="2017" name="Elife">
        <title>Extensive horizontal gene transfer in cheese-associated bacteria.</title>
        <authorList>
            <person name="Bonham K.S."/>
            <person name="Wolfe B.E."/>
            <person name="Dutton R.J."/>
        </authorList>
    </citation>
    <scope>NUCLEOTIDE SEQUENCE [LARGE SCALE GENOMIC DNA]</scope>
    <source>
        <strain evidence="5 7">738_8</strain>
        <strain evidence="4 8">JB5</strain>
    </source>
</reference>
<evidence type="ECO:0000313" key="7">
    <source>
        <dbReference type="Proteomes" id="UP000217881"/>
    </source>
</evidence>
<dbReference type="EMBL" id="NRGX01000001">
    <property type="protein sequence ID" value="PCC19646.1"/>
    <property type="molecule type" value="Genomic_DNA"/>
</dbReference>
<feature type="domain" description="Alpha/beta hydrolase fold-3" evidence="2">
    <location>
        <begin position="85"/>
        <end position="282"/>
    </location>
</feature>
<dbReference type="EMBL" id="NRHA01000016">
    <property type="protein sequence ID" value="PCC52769.1"/>
    <property type="molecule type" value="Genomic_DNA"/>
</dbReference>
<dbReference type="PANTHER" id="PTHR48081">
    <property type="entry name" value="AB HYDROLASE SUPERFAMILY PROTEIN C4A8.06C"/>
    <property type="match status" value="1"/>
</dbReference>
<dbReference type="EC" id="3.1.1.-" evidence="3"/>
<dbReference type="eggNOG" id="COG0657">
    <property type="taxonomic scope" value="Bacteria"/>
</dbReference>
<dbReference type="PANTHER" id="PTHR48081:SF8">
    <property type="entry name" value="ALPHA_BETA HYDROLASE FOLD-3 DOMAIN-CONTAINING PROTEIN-RELATED"/>
    <property type="match status" value="1"/>
</dbReference>
<dbReference type="InterPro" id="IPR029058">
    <property type="entry name" value="AB_hydrolase_fold"/>
</dbReference>
<dbReference type="Proteomes" id="UP000218377">
    <property type="component" value="Unassembled WGS sequence"/>
</dbReference>
<evidence type="ECO:0000313" key="4">
    <source>
        <dbReference type="EMBL" id="PCC19646.1"/>
    </source>
</evidence>
<accession>A0A1D7W2F9</accession>
<accession>A0A2A3X7H3</accession>
<evidence type="ECO:0000313" key="5">
    <source>
        <dbReference type="EMBL" id="PCC52769.1"/>
    </source>
</evidence>
<dbReference type="RefSeq" id="WP_069599933.1">
    <property type="nucleotide sequence ID" value="NZ_JBQECK010000052.1"/>
</dbReference>
<evidence type="ECO:0000313" key="8">
    <source>
        <dbReference type="Proteomes" id="UP000218377"/>
    </source>
</evidence>
<dbReference type="AlphaFoldDB" id="A0A2A3X7H3"/>
<evidence type="ECO:0000256" key="1">
    <source>
        <dbReference type="ARBA" id="ARBA00022801"/>
    </source>
</evidence>
<evidence type="ECO:0000313" key="6">
    <source>
        <dbReference type="Proteomes" id="UP000094793"/>
    </source>
</evidence>
<reference evidence="3" key="1">
    <citation type="submission" date="2016-09" db="EMBL/GenBank/DDBJ databases">
        <title>Complete Genome Sequence of Brevibacterium aurantiacum SMQ-1335.</title>
        <authorList>
            <person name="de Melo A.G."/>
            <person name="Labrie S.J."/>
            <person name="Dumaresq J."/>
            <person name="Roberts R.J."/>
            <person name="Tremblay D.M."/>
            <person name="Moineau S."/>
        </authorList>
    </citation>
    <scope>NUCLEOTIDE SEQUENCE</scope>
    <source>
        <strain evidence="3">SMQ-1335</strain>
    </source>
</reference>
<proteinExistence type="predicted"/>
<dbReference type="Pfam" id="PF07859">
    <property type="entry name" value="Abhydrolase_3"/>
    <property type="match status" value="1"/>
</dbReference>
<sequence length="304" mass="33061">MRILLPESLIPVYLKATGANRPFVTEDGARRRIAERFLRPVSYGPPSRLEGVRVKRRLPDPNGWPVYDVEPSAPAGHRALPKSVVVYVHGGGWVNEIAPQHWTLIARIARETNQRVIVPIYPLLPFGTAREVCDGVVELIRVELDSDHQVRLAGDSSGGQISLSAALRLRDEGVTLPTTTLLAPALDLTWENPQIDVVQPSDPWLGRPGGRILAEHWSGDDELVDPVVSPLYGDLGGLGPLTILTGTRDVLNPDAHVLKDNARAAGVPVEWHEGEGQLHVYALLPTKAGEQGAKAIVESLRPST</sequence>
<dbReference type="EMBL" id="CP017150">
    <property type="protein sequence ID" value="AOP53279.1"/>
    <property type="molecule type" value="Genomic_DNA"/>
</dbReference>
<name>A0A2A3X7H3_BREAU</name>
<dbReference type="Gene3D" id="3.40.50.1820">
    <property type="entry name" value="alpha/beta hydrolase"/>
    <property type="match status" value="1"/>
</dbReference>
<evidence type="ECO:0000259" key="2">
    <source>
        <dbReference type="Pfam" id="PF07859"/>
    </source>
</evidence>
<keyword evidence="1 4" id="KW-0378">Hydrolase</keyword>
<dbReference type="Proteomes" id="UP000217881">
    <property type="component" value="Unassembled WGS sequence"/>
</dbReference>
<gene>
    <name evidence="3" type="ORF">BLSMQ_1569</name>
    <name evidence="5" type="ORF">CIK59_14285</name>
    <name evidence="4" type="ORF">CIK79_15915</name>
</gene>